<accession>A0A6L5YBB1</accession>
<dbReference type="Proteomes" id="UP000473699">
    <property type="component" value="Unassembled WGS sequence"/>
</dbReference>
<dbReference type="SUPFAM" id="SSF101960">
    <property type="entry name" value="Stabilizer of iron transporter SufD"/>
    <property type="match status" value="1"/>
</dbReference>
<evidence type="ECO:0000256" key="1">
    <source>
        <dbReference type="ARBA" id="ARBA00043967"/>
    </source>
</evidence>
<organism evidence="3 4">
    <name type="scientific">Pyramidobacter porci</name>
    <dbReference type="NCBI Taxonomy" id="2605789"/>
    <lineage>
        <taxon>Bacteria</taxon>
        <taxon>Thermotogati</taxon>
        <taxon>Synergistota</taxon>
        <taxon>Synergistia</taxon>
        <taxon>Synergistales</taxon>
        <taxon>Dethiosulfovibrionaceae</taxon>
        <taxon>Pyramidobacter</taxon>
    </lineage>
</organism>
<dbReference type="PANTHER" id="PTHR30508:SF1">
    <property type="entry name" value="UPF0051 PROTEIN ABCI8, CHLOROPLASTIC-RELATED"/>
    <property type="match status" value="1"/>
</dbReference>
<dbReference type="InterPro" id="IPR037284">
    <property type="entry name" value="SUF_FeS_clus_asmbl_SufBD_sf"/>
</dbReference>
<dbReference type="InterPro" id="IPR000825">
    <property type="entry name" value="SUF_FeS_clus_asmbl_SufBD_core"/>
</dbReference>
<dbReference type="EMBL" id="VUNH01000005">
    <property type="protein sequence ID" value="MST55606.1"/>
    <property type="molecule type" value="Genomic_DNA"/>
</dbReference>
<reference evidence="3 4" key="1">
    <citation type="submission" date="2019-08" db="EMBL/GenBank/DDBJ databases">
        <title>In-depth cultivation of the pig gut microbiome towards novel bacterial diversity and tailored functional studies.</title>
        <authorList>
            <person name="Wylensek D."/>
            <person name="Hitch T.C.A."/>
            <person name="Clavel T."/>
        </authorList>
    </citation>
    <scope>NUCLEOTIDE SEQUENCE [LARGE SCALE GENOMIC DNA]</scope>
    <source>
        <strain evidence="3 4">SM-530-WT-4B</strain>
    </source>
</reference>
<dbReference type="Pfam" id="PF01458">
    <property type="entry name" value="SUFBD_core"/>
    <property type="match status" value="1"/>
</dbReference>
<dbReference type="GO" id="GO:0016226">
    <property type="term" value="P:iron-sulfur cluster assembly"/>
    <property type="evidence" value="ECO:0007669"/>
    <property type="project" value="InterPro"/>
</dbReference>
<dbReference type="RefSeq" id="WP_154528693.1">
    <property type="nucleotide sequence ID" value="NZ_VUNH01000005.1"/>
</dbReference>
<dbReference type="InterPro" id="IPR055346">
    <property type="entry name" value="Fe-S_cluster_assembly_SufBD"/>
</dbReference>
<protein>
    <submittedName>
        <fullName evidence="3">SufD family Fe-S cluster assembly protein</fullName>
    </submittedName>
</protein>
<comment type="caution">
    <text evidence="3">The sequence shown here is derived from an EMBL/GenBank/DDBJ whole genome shotgun (WGS) entry which is preliminary data.</text>
</comment>
<feature type="domain" description="SUF system FeS cluster assembly SufBD core" evidence="2">
    <location>
        <begin position="88"/>
        <end position="306"/>
    </location>
</feature>
<keyword evidence="4" id="KW-1185">Reference proteome</keyword>
<dbReference type="PANTHER" id="PTHR30508">
    <property type="entry name" value="FES CLUSTER ASSEMBLY PROTEIN SUF"/>
    <property type="match status" value="1"/>
</dbReference>
<comment type="similarity">
    <text evidence="1">Belongs to the iron-sulfur cluster assembly SufBD family.</text>
</comment>
<evidence type="ECO:0000313" key="3">
    <source>
        <dbReference type="EMBL" id="MST55606.1"/>
    </source>
</evidence>
<evidence type="ECO:0000259" key="2">
    <source>
        <dbReference type="Pfam" id="PF01458"/>
    </source>
</evidence>
<dbReference type="AlphaFoldDB" id="A0A6L5YBB1"/>
<gene>
    <name evidence="3" type="ORF">FYJ74_06105</name>
</gene>
<proteinExistence type="inferred from homology"/>
<sequence length="308" mass="33075">MVQLDAIQKRILAEVADLHEVPAGAYNFRANGQLAGRNSTAHIEISSKADGTGIDIRIAPGTKNESVHIPVVVSASGLKETVYNDFYVGDGSDVLIVAGCGIDNCGRQDAEHDGVHRFYVGKNAKVRYVEKHYGSGSGGGKRILNPQTEVYMEDGSSMEMEMVQIKGVDSTQRMTIAELKKDARLVVRERLMTHGDQQAVSGYRVSLNGEGSSADVVSRSVARDASFQKFDACIVGNAPCSGHTECDSIIMDRGKILAVPSLEANNVDAQLVHEAAIGKIAGDQIVKLMTLGLSEQQAEEQIINGFLK</sequence>
<evidence type="ECO:0000313" key="4">
    <source>
        <dbReference type="Proteomes" id="UP000473699"/>
    </source>
</evidence>
<name>A0A6L5YBB1_9BACT</name>